<dbReference type="SUPFAM" id="SSF52172">
    <property type="entry name" value="CheY-like"/>
    <property type="match status" value="1"/>
</dbReference>
<comment type="caution">
    <text evidence="6">The sequence shown here is derived from an EMBL/GenBank/DDBJ whole genome shotgun (WGS) entry which is preliminary data.</text>
</comment>
<feature type="domain" description="ANTAR" evidence="5">
    <location>
        <begin position="159"/>
        <end position="220"/>
    </location>
</feature>
<proteinExistence type="predicted"/>
<dbReference type="InterPro" id="IPR012074">
    <property type="entry name" value="GAF_ANTAR"/>
</dbReference>
<dbReference type="Gene3D" id="3.30.450.40">
    <property type="match status" value="1"/>
</dbReference>
<evidence type="ECO:0000256" key="1">
    <source>
        <dbReference type="ARBA" id="ARBA00022679"/>
    </source>
</evidence>
<evidence type="ECO:0000313" key="7">
    <source>
        <dbReference type="Proteomes" id="UP001528912"/>
    </source>
</evidence>
<dbReference type="PIRSF" id="PIRSF036625">
    <property type="entry name" value="GAF_ANTAR"/>
    <property type="match status" value="1"/>
</dbReference>
<keyword evidence="7" id="KW-1185">Reference proteome</keyword>
<dbReference type="SMART" id="SM01012">
    <property type="entry name" value="ANTAR"/>
    <property type="match status" value="1"/>
</dbReference>
<keyword evidence="4" id="KW-0804">Transcription</keyword>
<name>A0ABT6CC12_9MICO</name>
<dbReference type="Gene3D" id="1.10.10.10">
    <property type="entry name" value="Winged helix-like DNA-binding domain superfamily/Winged helix DNA-binding domain"/>
    <property type="match status" value="1"/>
</dbReference>
<accession>A0ABT6CC12</accession>
<dbReference type="InterPro" id="IPR036388">
    <property type="entry name" value="WH-like_DNA-bd_sf"/>
</dbReference>
<evidence type="ECO:0000259" key="5">
    <source>
        <dbReference type="PROSITE" id="PS50921"/>
    </source>
</evidence>
<dbReference type="InterPro" id="IPR029016">
    <property type="entry name" value="GAF-like_dom_sf"/>
</dbReference>
<dbReference type="RefSeq" id="WP_277193491.1">
    <property type="nucleotide sequence ID" value="NZ_JAROAV010000053.1"/>
</dbReference>
<dbReference type="Pfam" id="PF13185">
    <property type="entry name" value="GAF_2"/>
    <property type="match status" value="1"/>
</dbReference>
<dbReference type="Pfam" id="PF03861">
    <property type="entry name" value="ANTAR"/>
    <property type="match status" value="1"/>
</dbReference>
<dbReference type="InterPro" id="IPR003018">
    <property type="entry name" value="GAF"/>
</dbReference>
<keyword evidence="2" id="KW-0418">Kinase</keyword>
<keyword evidence="1" id="KW-0808">Transferase</keyword>
<evidence type="ECO:0000313" key="6">
    <source>
        <dbReference type="EMBL" id="MDF8266301.1"/>
    </source>
</evidence>
<dbReference type="InterPro" id="IPR005561">
    <property type="entry name" value="ANTAR"/>
</dbReference>
<dbReference type="SUPFAM" id="SSF55781">
    <property type="entry name" value="GAF domain-like"/>
    <property type="match status" value="1"/>
</dbReference>
<reference evidence="6 7" key="1">
    <citation type="submission" date="2023-03" db="EMBL/GenBank/DDBJ databases">
        <title>YIM 133296 draft genome.</title>
        <authorList>
            <person name="Xiong L."/>
        </authorList>
    </citation>
    <scope>NUCLEOTIDE SEQUENCE [LARGE SCALE GENOMIC DNA]</scope>
    <source>
        <strain evidence="6 7">YIM 133296</strain>
    </source>
</reference>
<organism evidence="6 7">
    <name type="scientific">Luteipulveratus flavus</name>
    <dbReference type="NCBI Taxonomy" id="3031728"/>
    <lineage>
        <taxon>Bacteria</taxon>
        <taxon>Bacillati</taxon>
        <taxon>Actinomycetota</taxon>
        <taxon>Actinomycetes</taxon>
        <taxon>Micrococcales</taxon>
        <taxon>Dermacoccaceae</taxon>
        <taxon>Luteipulveratus</taxon>
    </lineage>
</organism>
<dbReference type="SMART" id="SM00065">
    <property type="entry name" value="GAF"/>
    <property type="match status" value="1"/>
</dbReference>
<evidence type="ECO:0000256" key="3">
    <source>
        <dbReference type="ARBA" id="ARBA00023015"/>
    </source>
</evidence>
<dbReference type="PROSITE" id="PS50921">
    <property type="entry name" value="ANTAR"/>
    <property type="match status" value="1"/>
</dbReference>
<protein>
    <submittedName>
        <fullName evidence="6">GAF and ANTAR domain-containing protein</fullName>
    </submittedName>
</protein>
<keyword evidence="3" id="KW-0805">Transcription regulation</keyword>
<evidence type="ECO:0000256" key="2">
    <source>
        <dbReference type="ARBA" id="ARBA00022777"/>
    </source>
</evidence>
<dbReference type="InterPro" id="IPR011006">
    <property type="entry name" value="CheY-like_superfamily"/>
</dbReference>
<dbReference type="EMBL" id="JAROAV010000053">
    <property type="protein sequence ID" value="MDF8266301.1"/>
    <property type="molecule type" value="Genomic_DNA"/>
</dbReference>
<evidence type="ECO:0000256" key="4">
    <source>
        <dbReference type="ARBA" id="ARBA00023163"/>
    </source>
</evidence>
<sequence length="235" mass="25947">MDNDSVAREIAELAQDLHSAETPAQTAEQVVAFAQQQSGADYAGISLIGRGGKLETIAPTDPLVRRLDELQDELDEGPCHDSAWEQDTLVSSDLRTNPRWPRWAPRAADLGVGSAMGAELSDANGRRMGAVNLFWRRPRTFTPEEVGFMTIFARHAALALDAARTQDGLRTALDARGLIGQAQGILMERHRLDQDQAFEVLRRYSQNYNLKLREVAERLVLTRSLPDTEPSGGAR</sequence>
<dbReference type="Proteomes" id="UP001528912">
    <property type="component" value="Unassembled WGS sequence"/>
</dbReference>
<gene>
    <name evidence="6" type="ORF">P4R38_18775</name>
</gene>